<dbReference type="OrthoDB" id="9793637at2"/>
<evidence type="ECO:0000259" key="1">
    <source>
        <dbReference type="Pfam" id="PF01814"/>
    </source>
</evidence>
<reference evidence="3" key="1">
    <citation type="submission" date="2017-09" db="EMBL/GenBank/DDBJ databases">
        <authorList>
            <person name="Zhang Y."/>
            <person name="Huang X."/>
            <person name="Liu J."/>
            <person name="Lu L."/>
            <person name="Peng K."/>
        </authorList>
    </citation>
    <scope>NUCLEOTIDE SEQUENCE [LARGE SCALE GENOMIC DNA]</scope>
    <source>
        <strain evidence="3">S-XJ-1</strain>
    </source>
</reference>
<dbReference type="AlphaFoldDB" id="A0A2A2WMK7"/>
<dbReference type="Gene3D" id="1.20.120.520">
    <property type="entry name" value="nmb1532 protein domain like"/>
    <property type="match status" value="1"/>
</dbReference>
<dbReference type="PANTHER" id="PTHR35585">
    <property type="entry name" value="HHE DOMAIN PROTEIN (AFU_ORTHOLOGUE AFUA_4G00730)"/>
    <property type="match status" value="1"/>
</dbReference>
<organism evidence="2 3">
    <name type="scientific">Dietzia natronolimnaea</name>
    <dbReference type="NCBI Taxonomy" id="161920"/>
    <lineage>
        <taxon>Bacteria</taxon>
        <taxon>Bacillati</taxon>
        <taxon>Actinomycetota</taxon>
        <taxon>Actinomycetes</taxon>
        <taxon>Mycobacteriales</taxon>
        <taxon>Dietziaceae</taxon>
        <taxon>Dietzia</taxon>
    </lineage>
</organism>
<dbReference type="InterPro" id="IPR012312">
    <property type="entry name" value="Hemerythrin-like"/>
</dbReference>
<dbReference type="PANTHER" id="PTHR35585:SF1">
    <property type="entry name" value="HHE DOMAIN PROTEIN (AFU_ORTHOLOGUE AFUA_4G00730)"/>
    <property type="match status" value="1"/>
</dbReference>
<feature type="domain" description="Hemerythrin-like" evidence="1">
    <location>
        <begin position="13"/>
        <end position="130"/>
    </location>
</feature>
<evidence type="ECO:0000313" key="3">
    <source>
        <dbReference type="Proteomes" id="UP000218810"/>
    </source>
</evidence>
<protein>
    <submittedName>
        <fullName evidence="2">Cation-binding protein</fullName>
    </submittedName>
</protein>
<dbReference type="Pfam" id="PF01814">
    <property type="entry name" value="Hemerythrin"/>
    <property type="match status" value="1"/>
</dbReference>
<gene>
    <name evidence="2" type="ORF">CEY15_13680</name>
</gene>
<evidence type="ECO:0000313" key="2">
    <source>
        <dbReference type="EMBL" id="PAY22428.1"/>
    </source>
</evidence>
<keyword evidence="3" id="KW-1185">Reference proteome</keyword>
<dbReference type="EMBL" id="NTGA01000024">
    <property type="protein sequence ID" value="PAY22428.1"/>
    <property type="molecule type" value="Genomic_DNA"/>
</dbReference>
<dbReference type="RefSeq" id="WP_031264364.1">
    <property type="nucleotide sequence ID" value="NZ_NTGA01000024.1"/>
</dbReference>
<accession>A0A2A2WMK7</accession>
<dbReference type="Proteomes" id="UP000218810">
    <property type="component" value="Unassembled WGS sequence"/>
</dbReference>
<sequence length="192" mass="21517">MAQTSATESHQDVVDILTADHREMIGLIEMIEETTDPSERRALADSVIAEVTRHSVAEELFVYPVYEREIPDGGDEVEHDKKEHQEIEEVMKELEGLDSESAEFIATVKRFKELLDHHADDEETDQFPKLRAAVSAEDLLDLGRKVEAAKKIAPTRPHPGSPHSELFHMTLGPGVGMVDRLRDALSGRLKNT</sequence>
<comment type="caution">
    <text evidence="2">The sequence shown here is derived from an EMBL/GenBank/DDBJ whole genome shotgun (WGS) entry which is preliminary data.</text>
</comment>
<name>A0A2A2WMK7_9ACTN</name>
<proteinExistence type="predicted"/>